<evidence type="ECO:0000256" key="1">
    <source>
        <dbReference type="ARBA" id="ARBA00022729"/>
    </source>
</evidence>
<feature type="domain" description="DUF7619" evidence="3">
    <location>
        <begin position="1"/>
        <end position="99"/>
    </location>
</feature>
<keyword evidence="1" id="KW-0732">Signal</keyword>
<keyword evidence="5" id="KW-1185">Reference proteome</keyword>
<dbReference type="PATRIC" id="fig|1107311.5.peg.1189"/>
<dbReference type="InterPro" id="IPR055353">
    <property type="entry name" value="DUF7619"/>
</dbReference>
<dbReference type="eggNOG" id="COG4886">
    <property type="taxonomic scope" value="Bacteria"/>
</dbReference>
<feature type="non-terminal residue" evidence="4">
    <location>
        <position position="1"/>
    </location>
</feature>
<protein>
    <submittedName>
        <fullName evidence="4">Uncharacterized protein</fullName>
    </submittedName>
</protein>
<evidence type="ECO:0000259" key="3">
    <source>
        <dbReference type="Pfam" id="PF24595"/>
    </source>
</evidence>
<name>A0A0A2N266_9FLAO</name>
<dbReference type="AlphaFoldDB" id="A0A0A2N266"/>
<dbReference type="RefSeq" id="WP_035630752.1">
    <property type="nucleotide sequence ID" value="NZ_JRLZ01000016.1"/>
</dbReference>
<evidence type="ECO:0000313" key="5">
    <source>
        <dbReference type="Proteomes" id="UP000030149"/>
    </source>
</evidence>
<dbReference type="Proteomes" id="UP000030149">
    <property type="component" value="Unassembled WGS sequence"/>
</dbReference>
<dbReference type="EMBL" id="JRLZ01000016">
    <property type="protein sequence ID" value="KGO94545.1"/>
    <property type="molecule type" value="Genomic_DNA"/>
</dbReference>
<proteinExistence type="predicted"/>
<gene>
    <name evidence="4" type="ORF">Q767_13335</name>
</gene>
<sequence length="189" mass="20522">ENTGTYPAENVKITDILNAKLDETSVKMINASHSYTLNRGGNTLNWNLNGIDLAPSGKGQVTFQIKPKPGYAIGDIIPNTASIYFDFNPAIITNTFTTEFVTSLSVSEFGNSSFLVYPNPTKGFVNISSKDSSYLIDTVIVNDILGKTIQTRTINSASTTIDFSDLSSGIYFAKVKSDNSESVIKIVKQ</sequence>
<dbReference type="NCBIfam" id="TIGR04183">
    <property type="entry name" value="Por_Secre_tail"/>
    <property type="match status" value="1"/>
</dbReference>
<feature type="domain" description="Secretion system C-terminal sorting" evidence="2">
    <location>
        <begin position="116"/>
        <end position="187"/>
    </location>
</feature>
<dbReference type="Pfam" id="PF24595">
    <property type="entry name" value="DUF7619"/>
    <property type="match status" value="1"/>
</dbReference>
<organism evidence="4 5">
    <name type="scientific">Flavobacterium enshiense DK69</name>
    <dbReference type="NCBI Taxonomy" id="1107311"/>
    <lineage>
        <taxon>Bacteria</taxon>
        <taxon>Pseudomonadati</taxon>
        <taxon>Bacteroidota</taxon>
        <taxon>Flavobacteriia</taxon>
        <taxon>Flavobacteriales</taxon>
        <taxon>Flavobacteriaceae</taxon>
        <taxon>Flavobacterium</taxon>
    </lineage>
</organism>
<dbReference type="InterPro" id="IPR026444">
    <property type="entry name" value="Secre_tail"/>
</dbReference>
<evidence type="ECO:0000259" key="2">
    <source>
        <dbReference type="Pfam" id="PF18962"/>
    </source>
</evidence>
<dbReference type="Gene3D" id="2.60.40.740">
    <property type="match status" value="1"/>
</dbReference>
<dbReference type="Pfam" id="PF18962">
    <property type="entry name" value="Por_Secre_tail"/>
    <property type="match status" value="1"/>
</dbReference>
<reference evidence="5" key="1">
    <citation type="submission" date="2013-09" db="EMBL/GenBank/DDBJ databases">
        <authorList>
            <person name="Zeng Z."/>
            <person name="Chen C."/>
        </authorList>
    </citation>
    <scope>NUCLEOTIDE SEQUENCE [LARGE SCALE GENOMIC DNA]</scope>
    <source>
        <strain evidence="5">DK69</strain>
    </source>
</reference>
<reference evidence="4 5" key="2">
    <citation type="journal article" date="2015" name="Stand. Genomic Sci.">
        <title>High quality draft genomic sequence of Flavobacterium enshiense DK69(T) and comparison among Flavobacterium genomes.</title>
        <authorList>
            <person name="Zeng Z."/>
            <person name="Chen C."/>
            <person name="Du H."/>
            <person name="Wang G."/>
            <person name="Li M."/>
        </authorList>
    </citation>
    <scope>NUCLEOTIDE SEQUENCE [LARGE SCALE GENOMIC DNA]</scope>
    <source>
        <strain evidence="4 5">DK69</strain>
    </source>
</reference>
<evidence type="ECO:0000313" key="4">
    <source>
        <dbReference type="EMBL" id="KGO94545.1"/>
    </source>
</evidence>
<dbReference type="STRING" id="1107311.Q767_13335"/>
<comment type="caution">
    <text evidence="4">The sequence shown here is derived from an EMBL/GenBank/DDBJ whole genome shotgun (WGS) entry which is preliminary data.</text>
</comment>
<accession>A0A0A2N266</accession>